<dbReference type="GO" id="GO:0003677">
    <property type="term" value="F:DNA binding"/>
    <property type="evidence" value="ECO:0007669"/>
    <property type="project" value="UniProtKB-KW"/>
</dbReference>
<dbReference type="InterPro" id="IPR057444">
    <property type="entry name" value="Znf-CCCH_AtC3H23-like"/>
</dbReference>
<dbReference type="PANTHER" id="PTHR14493:SF146">
    <property type="entry name" value="OS07G0668600 PROTEIN"/>
    <property type="match status" value="1"/>
</dbReference>
<protein>
    <recommendedName>
        <fullName evidence="7">AtC3H23-like CCCH zinc finger domain-containing protein</fullName>
    </recommendedName>
</protein>
<feature type="domain" description="AtC3H23-like CCCH zinc finger" evidence="7">
    <location>
        <begin position="57"/>
        <end position="90"/>
    </location>
</feature>
<organism evidence="8 9">
    <name type="scientific">Zizania palustris</name>
    <name type="common">Northern wild rice</name>
    <dbReference type="NCBI Taxonomy" id="103762"/>
    <lineage>
        <taxon>Eukaryota</taxon>
        <taxon>Viridiplantae</taxon>
        <taxon>Streptophyta</taxon>
        <taxon>Embryophyta</taxon>
        <taxon>Tracheophyta</taxon>
        <taxon>Spermatophyta</taxon>
        <taxon>Magnoliopsida</taxon>
        <taxon>Liliopsida</taxon>
        <taxon>Poales</taxon>
        <taxon>Poaceae</taxon>
        <taxon>BOP clade</taxon>
        <taxon>Oryzoideae</taxon>
        <taxon>Oryzeae</taxon>
        <taxon>Zizaniinae</taxon>
        <taxon>Zizania</taxon>
    </lineage>
</organism>
<gene>
    <name evidence="8" type="ORF">GUJ93_ZPchr0007g4304</name>
</gene>
<evidence type="ECO:0000256" key="6">
    <source>
        <dbReference type="SAM" id="MobiDB-lite"/>
    </source>
</evidence>
<evidence type="ECO:0000256" key="2">
    <source>
        <dbReference type="ARBA" id="ARBA00022737"/>
    </source>
</evidence>
<sequence>MNICMVMAMSDVFAQSNMISRRVVVPGHEAAHRLSNPGEWGAWAHCGHRLWATMSEEFWMHVYKVQRCPRSASHDWTSCPYAHKGERARRRDPRRFVYAAVSCPDYRASQLVGGGAPPSCAHGLRCRYAHGVFELWLHPSRFRTRMCTAGPRCARPICFFAHYATELRDDHNAIVSAVLTPPPPARVLKRAPVAADASPGVSAAADHHRRHLDLIEEAMRSRLRLYSDPNTPPPSSTAAATTTPAAPGLTLAGSNGEGSAGRCNCRRCRVEEEDYVLNGYEHYDLIMDLVN</sequence>
<keyword evidence="9" id="KW-1185">Reference proteome</keyword>
<accession>A0A8J5T471</accession>
<evidence type="ECO:0000256" key="5">
    <source>
        <dbReference type="ARBA" id="ARBA00023125"/>
    </source>
</evidence>
<feature type="compositionally biased region" description="Low complexity" evidence="6">
    <location>
        <begin position="236"/>
        <end position="253"/>
    </location>
</feature>
<evidence type="ECO:0000313" key="9">
    <source>
        <dbReference type="Proteomes" id="UP000729402"/>
    </source>
</evidence>
<evidence type="ECO:0000259" key="7">
    <source>
        <dbReference type="Pfam" id="PF25512"/>
    </source>
</evidence>
<dbReference type="PANTHER" id="PTHR14493">
    <property type="entry name" value="UNKEMPT FAMILY MEMBER"/>
    <property type="match status" value="1"/>
</dbReference>
<dbReference type="EMBL" id="JAAALK010000282">
    <property type="protein sequence ID" value="KAG8079394.1"/>
    <property type="molecule type" value="Genomic_DNA"/>
</dbReference>
<comment type="caution">
    <text evidence="8">The sequence shown here is derived from an EMBL/GenBank/DDBJ whole genome shotgun (WGS) entry which is preliminary data.</text>
</comment>
<keyword evidence="3" id="KW-0863">Zinc-finger</keyword>
<name>A0A8J5T471_ZIZPA</name>
<dbReference type="Pfam" id="PF25512">
    <property type="entry name" value="zf-CCCH_AtC3H23"/>
    <property type="match status" value="1"/>
</dbReference>
<evidence type="ECO:0000313" key="8">
    <source>
        <dbReference type="EMBL" id="KAG8079394.1"/>
    </source>
</evidence>
<dbReference type="GO" id="GO:0008270">
    <property type="term" value="F:zinc ion binding"/>
    <property type="evidence" value="ECO:0007669"/>
    <property type="project" value="UniProtKB-KW"/>
</dbReference>
<evidence type="ECO:0000256" key="1">
    <source>
        <dbReference type="ARBA" id="ARBA00022723"/>
    </source>
</evidence>
<proteinExistence type="predicted"/>
<dbReference type="OrthoDB" id="410307at2759"/>
<keyword evidence="2" id="KW-0677">Repeat</keyword>
<dbReference type="InterPro" id="IPR045234">
    <property type="entry name" value="Unkempt-like"/>
</dbReference>
<dbReference type="AlphaFoldDB" id="A0A8J5T471"/>
<evidence type="ECO:0000256" key="3">
    <source>
        <dbReference type="ARBA" id="ARBA00022771"/>
    </source>
</evidence>
<evidence type="ECO:0000256" key="4">
    <source>
        <dbReference type="ARBA" id="ARBA00022833"/>
    </source>
</evidence>
<keyword evidence="4" id="KW-0862">Zinc</keyword>
<feature type="region of interest" description="Disordered" evidence="6">
    <location>
        <begin position="225"/>
        <end position="262"/>
    </location>
</feature>
<keyword evidence="1" id="KW-0479">Metal-binding</keyword>
<reference evidence="8" key="1">
    <citation type="journal article" date="2021" name="bioRxiv">
        <title>Whole Genome Assembly and Annotation of Northern Wild Rice, Zizania palustris L., Supports a Whole Genome Duplication in the Zizania Genus.</title>
        <authorList>
            <person name="Haas M."/>
            <person name="Kono T."/>
            <person name="Macchietto M."/>
            <person name="Millas R."/>
            <person name="McGilp L."/>
            <person name="Shao M."/>
            <person name="Duquette J."/>
            <person name="Hirsch C.N."/>
            <person name="Kimball J."/>
        </authorList>
    </citation>
    <scope>NUCLEOTIDE SEQUENCE</scope>
    <source>
        <tissue evidence="8">Fresh leaf tissue</tissue>
    </source>
</reference>
<keyword evidence="5" id="KW-0238">DNA-binding</keyword>
<reference evidence="8" key="2">
    <citation type="submission" date="2021-02" db="EMBL/GenBank/DDBJ databases">
        <authorList>
            <person name="Kimball J.A."/>
            <person name="Haas M.W."/>
            <person name="Macchietto M."/>
            <person name="Kono T."/>
            <person name="Duquette J."/>
            <person name="Shao M."/>
        </authorList>
    </citation>
    <scope>NUCLEOTIDE SEQUENCE</scope>
    <source>
        <tissue evidence="8">Fresh leaf tissue</tissue>
    </source>
</reference>
<dbReference type="Proteomes" id="UP000729402">
    <property type="component" value="Unassembled WGS sequence"/>
</dbReference>